<dbReference type="Proteomes" id="UP000031978">
    <property type="component" value="Unassembled WGS sequence"/>
</dbReference>
<dbReference type="EMBL" id="JXCL01000040">
    <property type="protein sequence ID" value="KIL12248.1"/>
    <property type="molecule type" value="Genomic_DNA"/>
</dbReference>
<comment type="caution">
    <text evidence="1">The sequence shown here is derived from an EMBL/GenBank/DDBJ whole genome shotgun (WGS) entry which is preliminary data.</text>
</comment>
<protein>
    <recommendedName>
        <fullName evidence="3">Transposase</fullName>
    </recommendedName>
</protein>
<proteinExistence type="predicted"/>
<evidence type="ECO:0000313" key="2">
    <source>
        <dbReference type="Proteomes" id="UP000031978"/>
    </source>
</evidence>
<evidence type="ECO:0000313" key="1">
    <source>
        <dbReference type="EMBL" id="KIL12248.1"/>
    </source>
</evidence>
<gene>
    <name evidence="1" type="ORF">B4127_1579</name>
</gene>
<name>A0AB34QP25_BACPU</name>
<sequence length="37" mass="4326">MLASRKKSGNRILKKLEKAFWLAFQLSHGGKLYDNLY</sequence>
<reference evidence="1 2" key="1">
    <citation type="submission" date="2014-12" db="EMBL/GenBank/DDBJ databases">
        <title>Draft Genome Sequences of Five Spore-Forming Food Isolates of Bacillus pumilus.</title>
        <authorList>
            <person name="de Jong A."/>
            <person name="van Heel A.J."/>
            <person name="Montalban-Lopez M."/>
            <person name="Krawczyk A.O."/>
            <person name="Berendsen E.M."/>
            <person name="Wells-Bennik M."/>
            <person name="Kuipers O.P."/>
        </authorList>
    </citation>
    <scope>NUCLEOTIDE SEQUENCE [LARGE SCALE GENOMIC DNA]</scope>
    <source>
        <strain evidence="1 2">B4127</strain>
    </source>
</reference>
<organism evidence="1 2">
    <name type="scientific">Bacillus pumilus</name>
    <name type="common">Bacillus mesentericus</name>
    <dbReference type="NCBI Taxonomy" id="1408"/>
    <lineage>
        <taxon>Bacteria</taxon>
        <taxon>Bacillati</taxon>
        <taxon>Bacillota</taxon>
        <taxon>Bacilli</taxon>
        <taxon>Bacillales</taxon>
        <taxon>Bacillaceae</taxon>
        <taxon>Bacillus</taxon>
    </lineage>
</organism>
<evidence type="ECO:0008006" key="3">
    <source>
        <dbReference type="Google" id="ProtNLM"/>
    </source>
</evidence>
<dbReference type="AlphaFoldDB" id="A0AB34QP25"/>
<accession>A0AB34QP25</accession>